<dbReference type="Proteomes" id="UP000019063">
    <property type="component" value="Unassembled WGS sequence"/>
</dbReference>
<protein>
    <submittedName>
        <fullName evidence="2">ExoV domain-containing protein</fullName>
    </submittedName>
</protein>
<evidence type="ECO:0000259" key="1">
    <source>
        <dbReference type="Pfam" id="PF04230"/>
    </source>
</evidence>
<proteinExistence type="predicted"/>
<comment type="caution">
    <text evidence="2">The sequence shown here is derived from an EMBL/GenBank/DDBJ whole genome shotgun (WGS) entry which is preliminary data.</text>
</comment>
<feature type="domain" description="Polysaccharide pyruvyl transferase" evidence="1">
    <location>
        <begin position="123"/>
        <end position="197"/>
    </location>
</feature>
<dbReference type="eggNOG" id="COG2327">
    <property type="taxonomic scope" value="Bacteria"/>
</dbReference>
<name>W4HQ90_9RHOB</name>
<dbReference type="InterPro" id="IPR007345">
    <property type="entry name" value="Polysacch_pyruvyl_Trfase"/>
</dbReference>
<organism evidence="2 3">
    <name type="scientific">Roseivivax marinus</name>
    <dbReference type="NCBI Taxonomy" id="1379903"/>
    <lineage>
        <taxon>Bacteria</taxon>
        <taxon>Pseudomonadati</taxon>
        <taxon>Pseudomonadota</taxon>
        <taxon>Alphaproteobacteria</taxon>
        <taxon>Rhodobacterales</taxon>
        <taxon>Roseobacteraceae</taxon>
        <taxon>Roseivivax</taxon>
    </lineage>
</organism>
<dbReference type="RefSeq" id="WP_043841504.1">
    <property type="nucleotide sequence ID" value="NZ_AQQW01000001.1"/>
</dbReference>
<reference evidence="2 3" key="1">
    <citation type="journal article" date="2014" name="Antonie Van Leeuwenhoek">
        <title>Roseivivax atlanticus sp. nov., isolated from surface seawater of the Atlantic Ocean.</title>
        <authorList>
            <person name="Li G."/>
            <person name="Lai Q."/>
            <person name="Liu X."/>
            <person name="Sun F."/>
            <person name="Shao Z."/>
        </authorList>
    </citation>
    <scope>NUCLEOTIDE SEQUENCE [LARGE SCALE GENOMIC DNA]</scope>
    <source>
        <strain evidence="2 3">22II-s10s</strain>
    </source>
</reference>
<accession>W4HQ90</accession>
<dbReference type="AlphaFoldDB" id="W4HQ90"/>
<keyword evidence="3" id="KW-1185">Reference proteome</keyword>
<dbReference type="EMBL" id="AQQW01000001">
    <property type="protein sequence ID" value="ETW14593.1"/>
    <property type="molecule type" value="Genomic_DNA"/>
</dbReference>
<dbReference type="Pfam" id="PF04230">
    <property type="entry name" value="PS_pyruv_trans"/>
    <property type="match status" value="1"/>
</dbReference>
<evidence type="ECO:0000313" key="2">
    <source>
        <dbReference type="EMBL" id="ETW14593.1"/>
    </source>
</evidence>
<sequence>MSTPLKLFWYAREANFGDALSGIVTAFASGRDVVHADPKSAEVFAVGSILQIVRRTHPEGRAGGDRPWVWGSGTLKPIRLDFVPHVRFAALRGPITESLLGVDVNGVYGDPGLLVADALGDRPEREDRVGLVPHLAHVDGPEVAALLKADPRLKLIDVRQDAATVCREIGACAHVLSSSLHGLVVADAYGVPNTWLDPAGIHKSPRLKFYDYAAGIGRALPRPLSFADVPEHLPRLPETAPSYADGIAAAKAGLLDAFPAELRRERAA</sequence>
<gene>
    <name evidence="2" type="ORF">ATO8_01760</name>
</gene>
<dbReference type="STRING" id="1379903.ATO8_01760"/>
<evidence type="ECO:0000313" key="3">
    <source>
        <dbReference type="Proteomes" id="UP000019063"/>
    </source>
</evidence>